<dbReference type="AlphaFoldDB" id="A0AB39UJQ0"/>
<dbReference type="NCBIfam" id="NF010713">
    <property type="entry name" value="PRK14115.1"/>
    <property type="match status" value="1"/>
</dbReference>
<proteinExistence type="inferred from homology"/>
<feature type="binding site" evidence="6 8">
    <location>
        <begin position="9"/>
        <end position="16"/>
    </location>
    <ligand>
        <name>substrate</name>
    </ligand>
</feature>
<evidence type="ECO:0000313" key="12">
    <source>
        <dbReference type="EMBL" id="XDS46031.1"/>
    </source>
</evidence>
<comment type="similarity">
    <text evidence="2 6">Belongs to the phosphoglycerate mutase family. BPG-dependent PGAM subfamily.</text>
</comment>
<dbReference type="InterPro" id="IPR001345">
    <property type="entry name" value="PG/BPGM_mutase_AS"/>
</dbReference>
<feature type="binding site" evidence="6 8">
    <location>
        <position position="99"/>
    </location>
    <ligand>
        <name>substrate</name>
    </ligand>
</feature>
<dbReference type="EMBL" id="CP129682">
    <property type="protein sequence ID" value="XDS49187.1"/>
    <property type="molecule type" value="Genomic_DNA"/>
</dbReference>
<dbReference type="SMART" id="SM00855">
    <property type="entry name" value="PGAM"/>
    <property type="match status" value="1"/>
</dbReference>
<dbReference type="Pfam" id="PF00300">
    <property type="entry name" value="His_Phos_1"/>
    <property type="match status" value="1"/>
</dbReference>
<dbReference type="NCBIfam" id="NF010718">
    <property type="entry name" value="PRK14120.1"/>
    <property type="match status" value="1"/>
</dbReference>
<reference evidence="13" key="1">
    <citation type="submission" date="2023-07" db="EMBL/GenBank/DDBJ databases">
        <title>Bifidobacterium aquikefiriaerophilum sp. nov. and Bifidobacterium eccum sp. nov., isolated from water kefir.</title>
        <authorList>
            <person name="Breselge S."/>
            <person name="Bellassi P."/>
            <person name="Barcenilla C."/>
            <person name="Alvarez-Ordonez A."/>
            <person name="Morelli L."/>
            <person name="Cotter P.D."/>
        </authorList>
    </citation>
    <scope>NUCLEOTIDE SEQUENCE</scope>
    <source>
        <strain evidence="14">WK012_4_13</strain>
        <strain evidence="13">WK013_4_14</strain>
        <strain evidence="12">WK048_4_13</strain>
    </source>
</reference>
<feature type="binding site" evidence="6 8">
    <location>
        <position position="61"/>
    </location>
    <ligand>
        <name>substrate</name>
    </ligand>
</feature>
<dbReference type="InterPro" id="IPR029033">
    <property type="entry name" value="His_PPase_superfam"/>
</dbReference>
<gene>
    <name evidence="6" type="primary">gpmA</name>
    <name evidence="14" type="ORF">QN062_08485</name>
    <name evidence="13" type="ORF">QN216_02675</name>
    <name evidence="12" type="ORF">QN217_07770</name>
</gene>
<protein>
    <recommendedName>
        <fullName evidence="6 10">2,3-bisphosphoglycerate-dependent phosphoglycerate mutase</fullName>
        <shortName evidence="6">BPG-dependent PGAM</shortName>
        <shortName evidence="6">PGAM</shortName>
        <shortName evidence="6">Phosphoglyceromutase</shortName>
        <shortName evidence="6">dPGM</shortName>
        <ecNumber evidence="6 10">5.4.2.11</ecNumber>
    </recommendedName>
</protein>
<feature type="binding site" evidence="6 8">
    <location>
        <begin position="88"/>
        <end position="91"/>
    </location>
    <ligand>
        <name>substrate</name>
    </ligand>
</feature>
<dbReference type="GO" id="GO:0006096">
    <property type="term" value="P:glycolytic process"/>
    <property type="evidence" value="ECO:0007669"/>
    <property type="project" value="UniProtKB-UniRule"/>
</dbReference>
<evidence type="ECO:0000256" key="7">
    <source>
        <dbReference type="PIRSR" id="PIRSR613078-1"/>
    </source>
</evidence>
<evidence type="ECO:0000256" key="1">
    <source>
        <dbReference type="ARBA" id="ARBA00000380"/>
    </source>
</evidence>
<keyword evidence="3 6" id="KW-0312">Gluconeogenesis</keyword>
<evidence type="ECO:0000256" key="11">
    <source>
        <dbReference type="SAM" id="MobiDB-lite"/>
    </source>
</evidence>
<dbReference type="GO" id="GO:0006094">
    <property type="term" value="P:gluconeogenesis"/>
    <property type="evidence" value="ECO:0007669"/>
    <property type="project" value="UniProtKB-UniRule"/>
</dbReference>
<evidence type="ECO:0000256" key="3">
    <source>
        <dbReference type="ARBA" id="ARBA00022432"/>
    </source>
</evidence>
<dbReference type="NCBIfam" id="TIGR01258">
    <property type="entry name" value="pgm_1"/>
    <property type="match status" value="1"/>
</dbReference>
<keyword evidence="5 6" id="KW-0413">Isomerase</keyword>
<comment type="function">
    <text evidence="6 10">Catalyzes the interconversion of 2-phosphoglycerate and 3-phosphoglycerate.</text>
</comment>
<accession>A0AB39UJQ0</accession>
<dbReference type="InterPro" id="IPR013078">
    <property type="entry name" value="His_Pase_superF_clade-1"/>
</dbReference>
<dbReference type="PROSITE" id="PS00175">
    <property type="entry name" value="PG_MUTASE"/>
    <property type="match status" value="1"/>
</dbReference>
<dbReference type="PANTHER" id="PTHR11931">
    <property type="entry name" value="PHOSPHOGLYCERATE MUTASE"/>
    <property type="match status" value="1"/>
</dbReference>
<dbReference type="EC" id="5.4.2.11" evidence="6 10"/>
<evidence type="ECO:0000256" key="5">
    <source>
        <dbReference type="ARBA" id="ARBA00023235"/>
    </source>
</evidence>
<dbReference type="RefSeq" id="WP_369341375.1">
    <property type="nucleotide sequence ID" value="NZ_CP129675.1"/>
</dbReference>
<organism evidence="13">
    <name type="scientific">Bifidobacterium fermentum</name>
    <dbReference type="NCBI Taxonomy" id="3059035"/>
    <lineage>
        <taxon>Bacteria</taxon>
        <taxon>Bacillati</taxon>
        <taxon>Actinomycetota</taxon>
        <taxon>Actinomycetes</taxon>
        <taxon>Bifidobacteriales</taxon>
        <taxon>Bifidobacteriaceae</taxon>
        <taxon>Bifidobacterium</taxon>
    </lineage>
</organism>
<keyword evidence="4 6" id="KW-0324">Glycolysis</keyword>
<dbReference type="CDD" id="cd07067">
    <property type="entry name" value="HP_PGM_like"/>
    <property type="match status" value="1"/>
</dbReference>
<evidence type="ECO:0000256" key="6">
    <source>
        <dbReference type="HAMAP-Rule" id="MF_01039"/>
    </source>
</evidence>
<dbReference type="EMBL" id="CP129675">
    <property type="protein sequence ID" value="XDS46031.1"/>
    <property type="molecule type" value="Genomic_DNA"/>
</dbReference>
<feature type="binding site" evidence="6 8">
    <location>
        <begin position="22"/>
        <end position="23"/>
    </location>
    <ligand>
        <name>substrate</name>
    </ligand>
</feature>
<feature type="region of interest" description="Disordered" evidence="11">
    <location>
        <begin position="117"/>
        <end position="138"/>
    </location>
</feature>
<dbReference type="GO" id="GO:0004619">
    <property type="term" value="F:phosphoglycerate mutase activity"/>
    <property type="evidence" value="ECO:0007669"/>
    <property type="project" value="UniProtKB-UniRule"/>
</dbReference>
<dbReference type="KEGG" id="bfk:QN062_08485"/>
<dbReference type="FunFam" id="3.40.50.1240:FF:000003">
    <property type="entry name" value="2,3-bisphosphoglycerate-dependent phosphoglycerate mutase"/>
    <property type="match status" value="1"/>
</dbReference>
<feature type="binding site" evidence="6 8">
    <location>
        <begin position="115"/>
        <end position="116"/>
    </location>
    <ligand>
        <name>substrate</name>
    </ligand>
</feature>
<comment type="catalytic activity">
    <reaction evidence="1 6 10">
        <text>(2R)-2-phosphoglycerate = (2R)-3-phosphoglycerate</text>
        <dbReference type="Rhea" id="RHEA:15901"/>
        <dbReference type="ChEBI" id="CHEBI:58272"/>
        <dbReference type="ChEBI" id="CHEBI:58289"/>
        <dbReference type="EC" id="5.4.2.11"/>
    </reaction>
</comment>
<evidence type="ECO:0000256" key="8">
    <source>
        <dbReference type="PIRSR" id="PIRSR613078-2"/>
    </source>
</evidence>
<feature type="active site" description="Proton donor/acceptor" evidence="6 7">
    <location>
        <position position="88"/>
    </location>
</feature>
<feature type="site" description="Transition state stabilizer" evidence="6 9">
    <location>
        <position position="180"/>
    </location>
</feature>
<evidence type="ECO:0000256" key="9">
    <source>
        <dbReference type="PIRSR" id="PIRSR613078-3"/>
    </source>
</evidence>
<dbReference type="HAMAP" id="MF_01039">
    <property type="entry name" value="PGAM_GpmA"/>
    <property type="match status" value="1"/>
</dbReference>
<dbReference type="SUPFAM" id="SSF53254">
    <property type="entry name" value="Phosphoglycerate mutase-like"/>
    <property type="match status" value="1"/>
</dbReference>
<feature type="binding site" evidence="6 8">
    <location>
        <begin position="181"/>
        <end position="182"/>
    </location>
    <ligand>
        <name>substrate</name>
    </ligand>
</feature>
<dbReference type="InterPro" id="IPR005952">
    <property type="entry name" value="Phosphogly_mut1"/>
</dbReference>
<feature type="active site" description="Tele-phosphohistidine intermediate" evidence="6 7">
    <location>
        <position position="10"/>
    </location>
</feature>
<evidence type="ECO:0000313" key="13">
    <source>
        <dbReference type="EMBL" id="XDS49187.1"/>
    </source>
</evidence>
<name>A0AB39UJQ0_9BIFI</name>
<sequence length="246" mass="27485">MTYKLVLLRHGQSAWNKTNQFTGWVDVPLTEQGVEEAKNGGELLAKRGVLPDIVFTSLLRRAINTANYALDAADRLWIPVKRNWRLNERHYGALQGKDKTQIREKYGDEQFMTWRRSYGTPPPEIDADDEFSQEGDPRYAGEPVPKAEALSNVVERVTPYWNDEIIPELKSGKTVLIAAHGNSLRAIVKMLDNLSEEEISKVNIPTAIPLLYELDDDFKPIKPRGEYLDPAAAAAGAAAVAAQGQK</sequence>
<dbReference type="EMBL" id="CP129683">
    <property type="protein sequence ID" value="XDS50411.1"/>
    <property type="molecule type" value="Genomic_DNA"/>
</dbReference>
<dbReference type="PIRSF" id="PIRSF000709">
    <property type="entry name" value="6PFK_2-Ptase"/>
    <property type="match status" value="1"/>
</dbReference>
<comment type="pathway">
    <text evidence="6 10">Carbohydrate degradation; glycolysis; pyruvate from D-glyceraldehyde 3-phosphate: step 3/5.</text>
</comment>
<evidence type="ECO:0000256" key="4">
    <source>
        <dbReference type="ARBA" id="ARBA00023152"/>
    </source>
</evidence>
<dbReference type="Gene3D" id="3.40.50.1240">
    <property type="entry name" value="Phosphoglycerate mutase-like"/>
    <property type="match status" value="1"/>
</dbReference>
<evidence type="ECO:0000256" key="10">
    <source>
        <dbReference type="RuleBase" id="RU004512"/>
    </source>
</evidence>
<evidence type="ECO:0000313" key="14">
    <source>
        <dbReference type="EMBL" id="XDS50411.1"/>
    </source>
</evidence>
<evidence type="ECO:0000256" key="2">
    <source>
        <dbReference type="ARBA" id="ARBA00006717"/>
    </source>
</evidence>